<dbReference type="Proteomes" id="UP000234271">
    <property type="component" value="Chromosome"/>
</dbReference>
<dbReference type="CDD" id="cd10441">
    <property type="entry name" value="GIY-YIG_COG1833"/>
    <property type="match status" value="1"/>
</dbReference>
<protein>
    <submittedName>
        <fullName evidence="1">DUF123 domain-containing protein</fullName>
    </submittedName>
</protein>
<sequence length="152" mass="17215">MQHISKQTGTYILILKANSAHSCCVGKMGLVSITKGFYLYVGSAFGRGGVQARVSHHQKISLHPHWHIDYLRQQLSLLSIWCSHDAKRREHQWASLLNQSQGMTLPFPRFGASDCTCPAHLFFSPTLPSFTVFQSFLMVQYPEHAPILQYVL</sequence>
<accession>A0A2N9YJ95</accession>
<keyword evidence="2" id="KW-1185">Reference proteome</keyword>
<dbReference type="KEGG" id="blep:AL038_13305"/>
<gene>
    <name evidence="1" type="ORF">BLE401_10960</name>
</gene>
<proteinExistence type="predicted"/>
<dbReference type="RefSeq" id="WP_062153593.1">
    <property type="nucleotide sequence ID" value="NZ_CP012373.2"/>
</dbReference>
<evidence type="ECO:0000313" key="2">
    <source>
        <dbReference type="Proteomes" id="UP000234271"/>
    </source>
</evidence>
<dbReference type="EMBL" id="CP018889">
    <property type="protein sequence ID" value="AUI70601.2"/>
    <property type="molecule type" value="Genomic_DNA"/>
</dbReference>
<dbReference type="PANTHER" id="PTHR37460">
    <property type="entry name" value="ENDONUCLEASE III"/>
    <property type="match status" value="1"/>
</dbReference>
<name>A0A2N9YJ95_9GAMM</name>
<evidence type="ECO:0000313" key="1">
    <source>
        <dbReference type="EMBL" id="AUI70601.2"/>
    </source>
</evidence>
<dbReference type="InterPro" id="IPR002837">
    <property type="entry name" value="DUF123"/>
</dbReference>
<dbReference type="Pfam" id="PF01986">
    <property type="entry name" value="DUF123"/>
    <property type="match status" value="1"/>
</dbReference>
<organism evidence="1 2">
    <name type="scientific">Beggiatoa leptomitoformis</name>
    <dbReference type="NCBI Taxonomy" id="288004"/>
    <lineage>
        <taxon>Bacteria</taxon>
        <taxon>Pseudomonadati</taxon>
        <taxon>Pseudomonadota</taxon>
        <taxon>Gammaproteobacteria</taxon>
        <taxon>Thiotrichales</taxon>
        <taxon>Thiotrichaceae</taxon>
        <taxon>Beggiatoa</taxon>
    </lineage>
</organism>
<reference evidence="2" key="1">
    <citation type="submission" date="2016-12" db="EMBL/GenBank/DDBJ databases">
        <title>Complete Genome Sequence of Beggiatoa leptomitiformis D-401.</title>
        <authorList>
            <person name="Fomenkov A."/>
            <person name="Vincze T."/>
            <person name="Grabovich M."/>
            <person name="Anton B.P."/>
            <person name="Dubinina G."/>
            <person name="Orlova M."/>
            <person name="Belousova E."/>
            <person name="Roberts R.J."/>
        </authorList>
    </citation>
    <scope>NUCLEOTIDE SEQUENCE [LARGE SCALE GENOMIC DNA]</scope>
    <source>
        <strain evidence="2">D-401</strain>
    </source>
</reference>
<dbReference type="OrthoDB" id="9811593at2"/>
<dbReference type="AlphaFoldDB" id="A0A2N9YJ95"/>
<dbReference type="PANTHER" id="PTHR37460:SF1">
    <property type="entry name" value="ENDONUCLEASE III"/>
    <property type="match status" value="1"/>
</dbReference>